<dbReference type="Pfam" id="PF01663">
    <property type="entry name" value="Phosphodiest"/>
    <property type="match status" value="1"/>
</dbReference>
<proteinExistence type="predicted"/>
<evidence type="ECO:0000313" key="2">
    <source>
        <dbReference type="Proteomes" id="UP001366166"/>
    </source>
</evidence>
<name>A0AAU9EIT1_9BACT</name>
<organism evidence="1 2">
    <name type="scientific">Desulfoferula mesophila</name>
    <dbReference type="NCBI Taxonomy" id="3058419"/>
    <lineage>
        <taxon>Bacteria</taxon>
        <taxon>Pseudomonadati</taxon>
        <taxon>Thermodesulfobacteriota</taxon>
        <taxon>Desulfarculia</taxon>
        <taxon>Desulfarculales</taxon>
        <taxon>Desulfarculaceae</taxon>
        <taxon>Desulfoferula</taxon>
    </lineage>
</organism>
<dbReference type="KEGG" id="dmp:FAK_40940"/>
<dbReference type="AlphaFoldDB" id="A0AAU9EIT1"/>
<keyword evidence="2" id="KW-1185">Reference proteome</keyword>
<reference evidence="2" key="1">
    <citation type="journal article" date="2023" name="Arch. Microbiol.">
        <title>Desulfoferula mesophilus gen. nov. sp. nov., a mesophilic sulfate-reducing bacterium isolated from a brackish lake sediment.</title>
        <authorList>
            <person name="Watanabe T."/>
            <person name="Yabe T."/>
            <person name="Tsuji J.M."/>
            <person name="Fukui M."/>
        </authorList>
    </citation>
    <scope>NUCLEOTIDE SEQUENCE [LARGE SCALE GENOMIC DNA]</scope>
    <source>
        <strain evidence="2">12FAK</strain>
    </source>
</reference>
<dbReference type="InterPro" id="IPR017850">
    <property type="entry name" value="Alkaline_phosphatase_core_sf"/>
</dbReference>
<evidence type="ECO:0000313" key="1">
    <source>
        <dbReference type="EMBL" id="BEQ17028.1"/>
    </source>
</evidence>
<dbReference type="InterPro" id="IPR002591">
    <property type="entry name" value="Phosphodiest/P_Trfase"/>
</dbReference>
<dbReference type="Proteomes" id="UP001366166">
    <property type="component" value="Chromosome"/>
</dbReference>
<dbReference type="RefSeq" id="WP_338603693.1">
    <property type="nucleotide sequence ID" value="NZ_AP028679.1"/>
</dbReference>
<sequence>MVPGRLIFLGLDGVGLDLAASLAGRGIMPHLGRLLERAGAWATASPLPEVSPVCWTSLFSGQGPGGHGIYGFAAPVKGSYRITPCDSTMVRAPRLWELADRAGLTSVVLNVPLTYPAAPLRGSMVSGFVTLDLARGVHPPSLLPRLMAMGYRPEAELDTGRHDPAALLADVSRALAVRLELFEQTWDDPWDLWVGVITDTDRVNHFAWPALWEPEHPLAPAALDIYRQVDTHIGRLWARFGPQVEAGEIGLMLAADHSFGPIVSEVYLNQWLMAEGYLVIEGSPPHERILPATRALALDPGRIYLHWAGRFPDGSLTPGPEAQRLLGEIAGKLKALRFTRLTQGPGGPRLESQAPVARVHLGQELYHGPQAAHAPDLVAEPAPGYSLRGGLDRAGVFGLSHLTGTHRPQGGLALMLPEPEDKPTELTGLCGLMAAALGLAAGD</sequence>
<dbReference type="Gene3D" id="3.40.720.10">
    <property type="entry name" value="Alkaline Phosphatase, subunit A"/>
    <property type="match status" value="1"/>
</dbReference>
<gene>
    <name evidence="1" type="ORF">FAK_40940</name>
</gene>
<dbReference type="SUPFAM" id="SSF53649">
    <property type="entry name" value="Alkaline phosphatase-like"/>
    <property type="match status" value="1"/>
</dbReference>
<dbReference type="EMBL" id="AP028679">
    <property type="protein sequence ID" value="BEQ17028.1"/>
    <property type="molecule type" value="Genomic_DNA"/>
</dbReference>
<protein>
    <submittedName>
        <fullName evidence="1">Phosphodiesterase</fullName>
    </submittedName>
</protein>
<accession>A0AAU9EIT1</accession>